<dbReference type="OrthoDB" id="1669200at2"/>
<comment type="caution">
    <text evidence="4">The sequence shown here is derived from an EMBL/GenBank/DDBJ whole genome shotgun (WGS) entry which is preliminary data.</text>
</comment>
<dbReference type="EMBL" id="QVLV01000002">
    <property type="protein sequence ID" value="RGE64207.1"/>
    <property type="molecule type" value="Genomic_DNA"/>
</dbReference>
<dbReference type="InterPro" id="IPR036641">
    <property type="entry name" value="HPT_dom_sf"/>
</dbReference>
<dbReference type="Proteomes" id="UP000260812">
    <property type="component" value="Unassembled WGS sequence"/>
</dbReference>
<dbReference type="Pfam" id="PF01627">
    <property type="entry name" value="Hpt"/>
    <property type="match status" value="1"/>
</dbReference>
<evidence type="ECO:0000313" key="4">
    <source>
        <dbReference type="EMBL" id="RGE73980.1"/>
    </source>
</evidence>
<evidence type="ECO:0000313" key="6">
    <source>
        <dbReference type="Proteomes" id="UP000261166"/>
    </source>
</evidence>
<accession>A0A3E3J3S9</accession>
<keyword evidence="1" id="KW-0597">Phosphoprotein</keyword>
<proteinExistence type="predicted"/>
<dbReference type="SUPFAM" id="SSF47226">
    <property type="entry name" value="Histidine-containing phosphotransfer domain, HPT domain"/>
    <property type="match status" value="1"/>
</dbReference>
<evidence type="ECO:0000256" key="1">
    <source>
        <dbReference type="PROSITE-ProRule" id="PRU00110"/>
    </source>
</evidence>
<evidence type="ECO:0000313" key="5">
    <source>
        <dbReference type="Proteomes" id="UP000260812"/>
    </source>
</evidence>
<dbReference type="Proteomes" id="UP000261166">
    <property type="component" value="Unassembled WGS sequence"/>
</dbReference>
<feature type="modified residue" description="Phosphohistidine" evidence="1">
    <location>
        <position position="63"/>
    </location>
</feature>
<dbReference type="InterPro" id="IPR008207">
    <property type="entry name" value="Sig_transdc_His_kin_Hpt_dom"/>
</dbReference>
<dbReference type="AlphaFoldDB" id="A0A3E3J3S9"/>
<keyword evidence="5" id="KW-1185">Reference proteome</keyword>
<name>A0A3E3J3S9_9FIRM</name>
<gene>
    <name evidence="4" type="ORF">DWY69_02500</name>
    <name evidence="3" type="ORF">DXC51_03800</name>
</gene>
<dbReference type="GO" id="GO:0000160">
    <property type="term" value="P:phosphorelay signal transduction system"/>
    <property type="evidence" value="ECO:0007669"/>
    <property type="project" value="InterPro"/>
</dbReference>
<dbReference type="RefSeq" id="WP_021635874.1">
    <property type="nucleotide sequence ID" value="NZ_CALBAU010000280.1"/>
</dbReference>
<dbReference type="CDD" id="cd00088">
    <property type="entry name" value="HPT"/>
    <property type="match status" value="1"/>
</dbReference>
<dbReference type="Gene3D" id="1.20.120.160">
    <property type="entry name" value="HPT domain"/>
    <property type="match status" value="1"/>
</dbReference>
<feature type="domain" description="HPt" evidence="2">
    <location>
        <begin position="24"/>
        <end position="117"/>
    </location>
</feature>
<sequence>MDDTIKKQLTEAGVDLDKTMERFMNNEALYLKFLKRFPEDPNYAQLKEHISTGDYEEAFRDAHTLKGVAGNLGLDPFYTVVSALTEELRSRKYDRLDEFVQDAEENYELLTQIIRQL</sequence>
<dbReference type="GeneID" id="97986031"/>
<evidence type="ECO:0000259" key="2">
    <source>
        <dbReference type="PROSITE" id="PS50894"/>
    </source>
</evidence>
<protein>
    <submittedName>
        <fullName evidence="4">Hpt domain-containing protein</fullName>
    </submittedName>
</protein>
<dbReference type="PROSITE" id="PS50894">
    <property type="entry name" value="HPT"/>
    <property type="match status" value="1"/>
</dbReference>
<organism evidence="4 6">
    <name type="scientific">Eisenbergiella massiliensis</name>
    <dbReference type="NCBI Taxonomy" id="1720294"/>
    <lineage>
        <taxon>Bacteria</taxon>
        <taxon>Bacillati</taxon>
        <taxon>Bacillota</taxon>
        <taxon>Clostridia</taxon>
        <taxon>Lachnospirales</taxon>
        <taxon>Lachnospiraceae</taxon>
        <taxon>Eisenbergiella</taxon>
    </lineage>
</organism>
<evidence type="ECO:0000313" key="3">
    <source>
        <dbReference type="EMBL" id="RGE64207.1"/>
    </source>
</evidence>
<reference evidence="4 6" key="1">
    <citation type="submission" date="2018-08" db="EMBL/GenBank/DDBJ databases">
        <title>A genome reference for cultivated species of the human gut microbiota.</title>
        <authorList>
            <person name="Zou Y."/>
            <person name="Xue W."/>
            <person name="Luo G."/>
        </authorList>
    </citation>
    <scope>NUCLEOTIDE SEQUENCE [LARGE SCALE GENOMIC DNA]</scope>
    <source>
        <strain evidence="4 6">AF26-4BH</strain>
        <strain evidence="3">TF05-5AC</strain>
    </source>
</reference>
<dbReference type="EMBL" id="QVLU01000002">
    <property type="protein sequence ID" value="RGE73980.1"/>
    <property type="molecule type" value="Genomic_DNA"/>
</dbReference>